<accession>A0A4R5CEF6</accession>
<dbReference type="Proteomes" id="UP000294513">
    <property type="component" value="Unassembled WGS sequence"/>
</dbReference>
<feature type="domain" description="SGNH hydrolase-type esterase" evidence="1">
    <location>
        <begin position="63"/>
        <end position="234"/>
    </location>
</feature>
<dbReference type="GO" id="GO:0016787">
    <property type="term" value="F:hydrolase activity"/>
    <property type="evidence" value="ECO:0007669"/>
    <property type="project" value="UniProtKB-KW"/>
</dbReference>
<organism evidence="2 3">
    <name type="scientific">Actinomadura rubrisoli</name>
    <dbReference type="NCBI Taxonomy" id="2530368"/>
    <lineage>
        <taxon>Bacteria</taxon>
        <taxon>Bacillati</taxon>
        <taxon>Actinomycetota</taxon>
        <taxon>Actinomycetes</taxon>
        <taxon>Streptosporangiales</taxon>
        <taxon>Thermomonosporaceae</taxon>
        <taxon>Actinomadura</taxon>
    </lineage>
</organism>
<protein>
    <submittedName>
        <fullName evidence="2">SGNH/GDSL hydrolase family protein</fullName>
    </submittedName>
</protein>
<dbReference type="OrthoDB" id="3474033at2"/>
<keyword evidence="2" id="KW-0378">Hydrolase</keyword>
<evidence type="ECO:0000313" key="3">
    <source>
        <dbReference type="Proteomes" id="UP000294513"/>
    </source>
</evidence>
<dbReference type="AlphaFoldDB" id="A0A4R5CEF6"/>
<proteinExistence type="predicted"/>
<comment type="caution">
    <text evidence="2">The sequence shown here is derived from an EMBL/GenBank/DDBJ whole genome shotgun (WGS) entry which is preliminary data.</text>
</comment>
<dbReference type="PANTHER" id="PTHR43784">
    <property type="entry name" value="GDSL-LIKE LIPASE/ACYLHYDROLASE, PUTATIVE (AFU_ORTHOLOGUE AFUA_2G00820)-RELATED"/>
    <property type="match status" value="1"/>
</dbReference>
<dbReference type="CDD" id="cd01832">
    <property type="entry name" value="SGNH_hydrolase_like_1"/>
    <property type="match status" value="1"/>
</dbReference>
<dbReference type="Pfam" id="PF13472">
    <property type="entry name" value="Lipase_GDSL_2"/>
    <property type="match status" value="1"/>
</dbReference>
<sequence>MWTGTARPRPALAGLAQKNERSYFYLVTTAANPLTEESDPFCLSAASAAQLLDGAPWRRFATIGDSLSAGIGDPSPGYATLGWPDRVADVLRRVQPDLAYVKIAEIGATTARTLETQMDQMIAFGPDLLHLPNGANDLFRPEPDFDAIERSLRSMFKIAAGTGAQLTTFALGNAFVLPKFQDWWDRVRRLNAIIRELALEHDAVLVDMWEHPINSRPNLLSADRIHFSVSGHAVLASEVVKGLAGALGTTR</sequence>
<evidence type="ECO:0000259" key="1">
    <source>
        <dbReference type="Pfam" id="PF13472"/>
    </source>
</evidence>
<dbReference type="InterPro" id="IPR036514">
    <property type="entry name" value="SGNH_hydro_sf"/>
</dbReference>
<dbReference type="InterPro" id="IPR053140">
    <property type="entry name" value="GDSL_Rv0518-like"/>
</dbReference>
<reference evidence="2 3" key="1">
    <citation type="submission" date="2019-03" db="EMBL/GenBank/DDBJ databases">
        <title>Draft genome sequences of novel Actinobacteria.</title>
        <authorList>
            <person name="Sahin N."/>
            <person name="Ay H."/>
            <person name="Saygin H."/>
        </authorList>
    </citation>
    <scope>NUCLEOTIDE SEQUENCE [LARGE SCALE GENOMIC DNA]</scope>
    <source>
        <strain evidence="2 3">H3C3</strain>
    </source>
</reference>
<dbReference type="SUPFAM" id="SSF52266">
    <property type="entry name" value="SGNH hydrolase"/>
    <property type="match status" value="1"/>
</dbReference>
<name>A0A4R5CEF6_9ACTN</name>
<evidence type="ECO:0000313" key="2">
    <source>
        <dbReference type="EMBL" id="TDD96740.1"/>
    </source>
</evidence>
<dbReference type="PANTHER" id="PTHR43784:SF2">
    <property type="entry name" value="GDSL-LIKE LIPASE_ACYLHYDROLASE, PUTATIVE (AFU_ORTHOLOGUE AFUA_2G00820)-RELATED"/>
    <property type="match status" value="1"/>
</dbReference>
<dbReference type="EMBL" id="SMKU01000005">
    <property type="protein sequence ID" value="TDD96740.1"/>
    <property type="molecule type" value="Genomic_DNA"/>
</dbReference>
<dbReference type="Gene3D" id="3.40.50.1110">
    <property type="entry name" value="SGNH hydrolase"/>
    <property type="match status" value="1"/>
</dbReference>
<dbReference type="InterPro" id="IPR013830">
    <property type="entry name" value="SGNH_hydro"/>
</dbReference>
<gene>
    <name evidence="2" type="ORF">E1298_02785</name>
</gene>
<keyword evidence="3" id="KW-1185">Reference proteome</keyword>